<dbReference type="EMBL" id="BBML01000001">
    <property type="protein sequence ID" value="GAK96159.1"/>
    <property type="molecule type" value="Genomic_DNA"/>
</dbReference>
<organism evidence="1 2">
    <name type="scientific">Nonlabens tegetincola</name>
    <dbReference type="NCBI Taxonomy" id="323273"/>
    <lineage>
        <taxon>Bacteria</taxon>
        <taxon>Pseudomonadati</taxon>
        <taxon>Bacteroidota</taxon>
        <taxon>Flavobacteriia</taxon>
        <taxon>Flavobacteriales</taxon>
        <taxon>Flavobacteriaceae</taxon>
        <taxon>Nonlabens</taxon>
    </lineage>
</organism>
<proteinExistence type="predicted"/>
<gene>
    <name evidence="1" type="ORF">JCM19294_2941</name>
</gene>
<accession>A0A090PZ81</accession>
<dbReference type="Proteomes" id="UP000029221">
    <property type="component" value="Unassembled WGS sequence"/>
</dbReference>
<name>A0A090PZ81_9FLAO</name>
<protein>
    <submittedName>
        <fullName evidence="1">Uncharacterized protein</fullName>
    </submittedName>
</protein>
<sequence length="97" mass="11359">MLYSNLSYSQDYKDRDSLPEITVTATSDKTYYSTIFKRSTLRKSARLSKGNLEQFKNTLKAQVSKKLVLTEKEWRLLYNQAQKLTLNYKLDQLPSVL</sequence>
<dbReference type="STRING" id="319236.BST91_10175"/>
<dbReference type="AlphaFoldDB" id="A0A090PZ81"/>
<evidence type="ECO:0000313" key="2">
    <source>
        <dbReference type="Proteomes" id="UP000029221"/>
    </source>
</evidence>
<keyword evidence="2" id="KW-1185">Reference proteome</keyword>
<comment type="caution">
    <text evidence="1">The sequence shown here is derived from an EMBL/GenBank/DDBJ whole genome shotgun (WGS) entry which is preliminary data.</text>
</comment>
<reference evidence="1" key="1">
    <citation type="journal article" date="2014" name="Genome Announc.">
        <title>Draft Genome Sequences of Marine Flavobacterium Nonlabens Strains NR17, NR24, NR27, NR32, NR33, and Ara13.</title>
        <authorList>
            <person name="Nakanishi M."/>
            <person name="Meirelles P."/>
            <person name="Suzuki R."/>
            <person name="Takatani N."/>
            <person name="Mino S."/>
            <person name="Suda W."/>
            <person name="Oshima K."/>
            <person name="Hattori M."/>
            <person name="Ohkuma M."/>
            <person name="Hosokawa M."/>
            <person name="Miyashita K."/>
            <person name="Thompson F.L."/>
            <person name="Niwa A."/>
            <person name="Sawabe T."/>
            <person name="Sawabe T."/>
        </authorList>
    </citation>
    <scope>NUCLEOTIDE SEQUENCE [LARGE SCALE GENOMIC DNA]</scope>
    <source>
        <strain evidence="1">JCM 19294</strain>
    </source>
</reference>
<evidence type="ECO:0000313" key="1">
    <source>
        <dbReference type="EMBL" id="GAK96159.1"/>
    </source>
</evidence>